<dbReference type="InterPro" id="IPR051158">
    <property type="entry name" value="Metallophosphoesterase_sf"/>
</dbReference>
<comment type="caution">
    <text evidence="4">The sequence shown here is derived from an EMBL/GenBank/DDBJ whole genome shotgun (WGS) entry which is preliminary data.</text>
</comment>
<dbReference type="Pfam" id="PF00149">
    <property type="entry name" value="Metallophos"/>
    <property type="match status" value="1"/>
</dbReference>
<proteinExistence type="predicted"/>
<dbReference type="PANTHER" id="PTHR31302">
    <property type="entry name" value="TRANSMEMBRANE PROTEIN WITH METALLOPHOSPHOESTERASE DOMAIN-RELATED"/>
    <property type="match status" value="1"/>
</dbReference>
<dbReference type="GO" id="GO:0016020">
    <property type="term" value="C:membrane"/>
    <property type="evidence" value="ECO:0007669"/>
    <property type="project" value="GOC"/>
</dbReference>
<protein>
    <submittedName>
        <fullName evidence="4">Metallophosphoesterase</fullName>
    </submittedName>
</protein>
<dbReference type="PANTHER" id="PTHR31302:SF31">
    <property type="entry name" value="PHOSPHODIESTERASE YAEI"/>
    <property type="match status" value="1"/>
</dbReference>
<accession>A0A9X3X3P4</accession>
<dbReference type="RefSeq" id="WP_272420287.1">
    <property type="nucleotide sequence ID" value="NZ_JAGTJJ010000005.1"/>
</dbReference>
<evidence type="ECO:0000313" key="4">
    <source>
        <dbReference type="EMBL" id="MDC3981618.1"/>
    </source>
</evidence>
<evidence type="ECO:0000259" key="3">
    <source>
        <dbReference type="Pfam" id="PF00149"/>
    </source>
</evidence>
<reference evidence="4 5" key="1">
    <citation type="submission" date="2021-04" db="EMBL/GenBank/DDBJ databases">
        <title>Genome analysis of Polyangium sp.</title>
        <authorList>
            <person name="Li Y."/>
            <person name="Wang J."/>
        </authorList>
    </citation>
    <scope>NUCLEOTIDE SEQUENCE [LARGE SCALE GENOMIC DNA]</scope>
    <source>
        <strain evidence="4 5">SDU14</strain>
    </source>
</reference>
<gene>
    <name evidence="4" type="ORF">KEG57_13980</name>
</gene>
<keyword evidence="2" id="KW-0378">Hydrolase</keyword>
<sequence length="274" mass="29451">MQKRLSRRDLLRVVGCCAVGIVALDALVLEPSWLEIAEHDVPVPGLPRGFEGFRIAHLSDLHLSSLGSVHDAILAAMKSFQPNLVVLTGDSVEDPNALAVLSEFCRALAATGREVVATVGNWEHWGEVPMDELRRSFVRVGARLLGNESTRLTSGIAVVATDDFCSGHHDLTSALRDAPAGPLRLFLTHAPGIFDELPKSAPRFDLGLAGHTHGGQVRALGAPLWVPPGSGRFRSGMYTTDKGQIYVSRGIGTSVLPVRFTCRPELPVFRLVAG</sequence>
<dbReference type="GO" id="GO:0008758">
    <property type="term" value="F:UDP-2,3-diacylglucosamine hydrolase activity"/>
    <property type="evidence" value="ECO:0007669"/>
    <property type="project" value="TreeGrafter"/>
</dbReference>
<name>A0A9X3X3P4_9BACT</name>
<keyword evidence="1" id="KW-0479">Metal-binding</keyword>
<dbReference type="InterPro" id="IPR029052">
    <property type="entry name" value="Metallo-depent_PP-like"/>
</dbReference>
<dbReference type="Proteomes" id="UP001151081">
    <property type="component" value="Unassembled WGS sequence"/>
</dbReference>
<dbReference type="InterPro" id="IPR004843">
    <property type="entry name" value="Calcineurin-like_PHP"/>
</dbReference>
<dbReference type="EMBL" id="JAGTJJ010000005">
    <property type="protein sequence ID" value="MDC3981618.1"/>
    <property type="molecule type" value="Genomic_DNA"/>
</dbReference>
<dbReference type="CDD" id="cd07385">
    <property type="entry name" value="MPP_YkuE_C"/>
    <property type="match status" value="1"/>
</dbReference>
<keyword evidence="5" id="KW-1185">Reference proteome</keyword>
<dbReference type="GO" id="GO:0046872">
    <property type="term" value="F:metal ion binding"/>
    <property type="evidence" value="ECO:0007669"/>
    <property type="project" value="UniProtKB-KW"/>
</dbReference>
<evidence type="ECO:0000256" key="1">
    <source>
        <dbReference type="ARBA" id="ARBA00022723"/>
    </source>
</evidence>
<dbReference type="GO" id="GO:0009245">
    <property type="term" value="P:lipid A biosynthetic process"/>
    <property type="evidence" value="ECO:0007669"/>
    <property type="project" value="TreeGrafter"/>
</dbReference>
<evidence type="ECO:0000256" key="2">
    <source>
        <dbReference type="ARBA" id="ARBA00022801"/>
    </source>
</evidence>
<dbReference type="SUPFAM" id="SSF56300">
    <property type="entry name" value="Metallo-dependent phosphatases"/>
    <property type="match status" value="1"/>
</dbReference>
<organism evidence="4 5">
    <name type="scientific">Polyangium jinanense</name>
    <dbReference type="NCBI Taxonomy" id="2829994"/>
    <lineage>
        <taxon>Bacteria</taxon>
        <taxon>Pseudomonadati</taxon>
        <taxon>Myxococcota</taxon>
        <taxon>Polyangia</taxon>
        <taxon>Polyangiales</taxon>
        <taxon>Polyangiaceae</taxon>
        <taxon>Polyangium</taxon>
    </lineage>
</organism>
<feature type="domain" description="Calcineurin-like phosphoesterase" evidence="3">
    <location>
        <begin position="53"/>
        <end position="214"/>
    </location>
</feature>
<evidence type="ECO:0000313" key="5">
    <source>
        <dbReference type="Proteomes" id="UP001151081"/>
    </source>
</evidence>
<dbReference type="AlphaFoldDB" id="A0A9X3X3P4"/>
<dbReference type="Gene3D" id="3.60.21.10">
    <property type="match status" value="1"/>
</dbReference>